<accession>A0ABP6XM55</accession>
<evidence type="ECO:0008006" key="3">
    <source>
        <dbReference type="Google" id="ProtNLM"/>
    </source>
</evidence>
<dbReference type="SUPFAM" id="SSF48317">
    <property type="entry name" value="Acid phosphatase/Vanadium-dependent haloperoxidase"/>
    <property type="match status" value="1"/>
</dbReference>
<organism evidence="1 2">
    <name type="scientific">Amycolatopsis ultiminotia</name>
    <dbReference type="NCBI Taxonomy" id="543629"/>
    <lineage>
        <taxon>Bacteria</taxon>
        <taxon>Bacillati</taxon>
        <taxon>Actinomycetota</taxon>
        <taxon>Actinomycetes</taxon>
        <taxon>Pseudonocardiales</taxon>
        <taxon>Pseudonocardiaceae</taxon>
        <taxon>Amycolatopsis</taxon>
    </lineage>
</organism>
<evidence type="ECO:0000313" key="1">
    <source>
        <dbReference type="EMBL" id="GAA3567403.1"/>
    </source>
</evidence>
<dbReference type="InterPro" id="IPR036938">
    <property type="entry name" value="PAP2/HPO_sf"/>
</dbReference>
<reference evidence="2" key="1">
    <citation type="journal article" date="2019" name="Int. J. Syst. Evol. Microbiol.">
        <title>The Global Catalogue of Microorganisms (GCM) 10K type strain sequencing project: providing services to taxonomists for standard genome sequencing and annotation.</title>
        <authorList>
            <consortium name="The Broad Institute Genomics Platform"/>
            <consortium name="The Broad Institute Genome Sequencing Center for Infectious Disease"/>
            <person name="Wu L."/>
            <person name="Ma J."/>
        </authorList>
    </citation>
    <scope>NUCLEOTIDE SEQUENCE [LARGE SCALE GENOMIC DNA]</scope>
    <source>
        <strain evidence="2">JCM 16898</strain>
    </source>
</reference>
<proteinExistence type="predicted"/>
<evidence type="ECO:0000313" key="2">
    <source>
        <dbReference type="Proteomes" id="UP001500689"/>
    </source>
</evidence>
<dbReference type="EMBL" id="BAAAZN010000014">
    <property type="protein sequence ID" value="GAA3567403.1"/>
    <property type="molecule type" value="Genomic_DNA"/>
</dbReference>
<comment type="caution">
    <text evidence="1">The sequence shown here is derived from an EMBL/GenBank/DDBJ whole genome shotgun (WGS) entry which is preliminary data.</text>
</comment>
<keyword evidence="2" id="KW-1185">Reference proteome</keyword>
<dbReference type="Proteomes" id="UP001500689">
    <property type="component" value="Unassembled WGS sequence"/>
</dbReference>
<protein>
    <recommendedName>
        <fullName evidence="3">PAP2 superfamily protein</fullName>
    </recommendedName>
</protein>
<name>A0ABP6XM55_9PSEU</name>
<sequence>MQTELLILEWVHERVPRSAVPFARVVTALGETPVVWALVGTSCLVRAVRSGGRAHWAGPLSTLAAATALRRGTAELIARPRPPERLWRAPWSGPSFPSRHTALGTLGVALAAADLLSRPAGVTCRWQRRSG</sequence>
<gene>
    <name evidence="1" type="ORF">GCM10022222_59210</name>
</gene>